<dbReference type="Proteomes" id="UP001321486">
    <property type="component" value="Chromosome"/>
</dbReference>
<keyword evidence="2" id="KW-0378">Hydrolase</keyword>
<keyword evidence="4" id="KW-0812">Transmembrane</keyword>
<keyword evidence="4" id="KW-0472">Membrane</keyword>
<name>A0ABN6Y3H2_9MICO</name>
<dbReference type="SUPFAM" id="SSF56601">
    <property type="entry name" value="beta-lactamase/transpeptidase-like"/>
    <property type="match status" value="1"/>
</dbReference>
<dbReference type="Pfam" id="PF02113">
    <property type="entry name" value="Peptidase_S13"/>
    <property type="match status" value="1"/>
</dbReference>
<feature type="region of interest" description="Disordered" evidence="3">
    <location>
        <begin position="49"/>
        <end position="89"/>
    </location>
</feature>
<evidence type="ECO:0000256" key="3">
    <source>
        <dbReference type="SAM" id="MobiDB-lite"/>
    </source>
</evidence>
<accession>A0ABN6Y3H2</accession>
<evidence type="ECO:0000256" key="4">
    <source>
        <dbReference type="SAM" id="Phobius"/>
    </source>
</evidence>
<keyword evidence="4" id="KW-1133">Transmembrane helix</keyword>
<dbReference type="Gene3D" id="3.40.710.10">
    <property type="entry name" value="DD-peptidase/beta-lactamase superfamily"/>
    <property type="match status" value="2"/>
</dbReference>
<evidence type="ECO:0000256" key="2">
    <source>
        <dbReference type="ARBA" id="ARBA00022801"/>
    </source>
</evidence>
<evidence type="ECO:0000313" key="5">
    <source>
        <dbReference type="EMBL" id="BDZ51624.1"/>
    </source>
</evidence>
<dbReference type="PANTHER" id="PTHR30023:SF0">
    <property type="entry name" value="PENICILLIN-SENSITIVE CARBOXYPEPTIDASE A"/>
    <property type="match status" value="1"/>
</dbReference>
<dbReference type="InterPro" id="IPR012338">
    <property type="entry name" value="Beta-lactam/transpept-like"/>
</dbReference>
<dbReference type="PRINTS" id="PR00922">
    <property type="entry name" value="DADACBPTASE3"/>
</dbReference>
<evidence type="ECO:0000313" key="6">
    <source>
        <dbReference type="Proteomes" id="UP001321486"/>
    </source>
</evidence>
<feature type="transmembrane region" description="Helical" evidence="4">
    <location>
        <begin position="28"/>
        <end position="49"/>
    </location>
</feature>
<proteinExistence type="inferred from homology"/>
<protein>
    <recommendedName>
        <fullName evidence="7">D-alanyl-D-alanine carboxypeptidase/D-alanyl-D-alanine-endopeptidase</fullName>
    </recommendedName>
</protein>
<evidence type="ECO:0008006" key="7">
    <source>
        <dbReference type="Google" id="ProtNLM"/>
    </source>
</evidence>
<evidence type="ECO:0000256" key="1">
    <source>
        <dbReference type="ARBA" id="ARBA00006096"/>
    </source>
</evidence>
<dbReference type="EMBL" id="AP027732">
    <property type="protein sequence ID" value="BDZ51624.1"/>
    <property type="molecule type" value="Genomic_DNA"/>
</dbReference>
<comment type="similarity">
    <text evidence="1">Belongs to the peptidase S13 family.</text>
</comment>
<keyword evidence="6" id="KW-1185">Reference proteome</keyword>
<dbReference type="InterPro" id="IPR000667">
    <property type="entry name" value="Peptidase_S13"/>
</dbReference>
<dbReference type="PANTHER" id="PTHR30023">
    <property type="entry name" value="D-ALANYL-D-ALANINE CARBOXYPEPTIDASE"/>
    <property type="match status" value="1"/>
</dbReference>
<organism evidence="5 6">
    <name type="scientific">Frondihabitans sucicola</name>
    <dbReference type="NCBI Taxonomy" id="1268041"/>
    <lineage>
        <taxon>Bacteria</taxon>
        <taxon>Bacillati</taxon>
        <taxon>Actinomycetota</taxon>
        <taxon>Actinomycetes</taxon>
        <taxon>Micrococcales</taxon>
        <taxon>Microbacteriaceae</taxon>
        <taxon>Frondihabitans</taxon>
    </lineage>
</organism>
<gene>
    <name evidence="5" type="ORF">GCM10025867_38650</name>
</gene>
<reference evidence="6" key="1">
    <citation type="journal article" date="2019" name="Int. J. Syst. Evol. Microbiol.">
        <title>The Global Catalogue of Microorganisms (GCM) 10K type strain sequencing project: providing services to taxonomists for standard genome sequencing and annotation.</title>
        <authorList>
            <consortium name="The Broad Institute Genomics Platform"/>
            <consortium name="The Broad Institute Genome Sequencing Center for Infectious Disease"/>
            <person name="Wu L."/>
            <person name="Ma J."/>
        </authorList>
    </citation>
    <scope>NUCLEOTIDE SEQUENCE [LARGE SCALE GENOMIC DNA]</scope>
    <source>
        <strain evidence="6">NBRC 108728</strain>
    </source>
</reference>
<dbReference type="RefSeq" id="WP_286344347.1">
    <property type="nucleotide sequence ID" value="NZ_AP027732.1"/>
</dbReference>
<sequence>MTSDDQAPSRGLGARAGAFLRSHPRASALTGGALVLVLFGGGAVAAGAATRPAPSSSASAGAASTPSSSATASRSAAPKPSASPSAAARAVPSTIPSAAPLRTCTVAAAAADSRLGTFEGTVVDSATGATLFDRSGSTPARTGSVMKTLTTAVALSVLGPDYRFTTKVTGTGGTIALVGGGDATLSATPAGAESLYTGAPKLATLAAQVKAKMGSTPVTTIDLDDTFWNDSDRYDPSWPVSERTIGYQPEVVALMVDGDRANPALETSPRSTDPVGRAGDAFRKALVAAGVAGASNAAITRGATTSTTVLGQVQSQPISTLIGQMIPNSDNTLAEMMARVSSKVSGNNGSAASLTSVYQAALKKTYGLDASTIKIVDGSGESANNGVPSALEAQLMLKVLARSNSLGLLYDSLPISGQTGTLAARFTGANAIARGAVHAKTGWIDSAYTLAGVIDAKDGTKLTFAFYAIGNVSGTAREALDTLSTAVYSCGANLSNQ</sequence>